<reference evidence="1" key="1">
    <citation type="submission" date="2019-08" db="EMBL/GenBank/DDBJ databases">
        <authorList>
            <person name="Kucharzyk K."/>
            <person name="Murdoch R.W."/>
            <person name="Higgins S."/>
            <person name="Loffler F."/>
        </authorList>
    </citation>
    <scope>NUCLEOTIDE SEQUENCE</scope>
</reference>
<dbReference type="AlphaFoldDB" id="A0A645IRX0"/>
<sequence>MWLAVISNDGLVTDDYYKQGLAVNQALERDHRAGSLGLQADIMRAGSGIRLFIRSNNDVALPSAIDLKLAHPTRAGQDQTVVMASEGQGFYGGKIAGEVVGRWLVSIEDPAGQWRLHGEWQADSVEPLRLTAQAGK</sequence>
<dbReference type="InterPro" id="IPR008620">
    <property type="entry name" value="FixH"/>
</dbReference>
<dbReference type="Pfam" id="PF05751">
    <property type="entry name" value="FixH"/>
    <property type="match status" value="1"/>
</dbReference>
<evidence type="ECO:0000313" key="1">
    <source>
        <dbReference type="EMBL" id="MPN54135.1"/>
    </source>
</evidence>
<organism evidence="1">
    <name type="scientific">bioreactor metagenome</name>
    <dbReference type="NCBI Taxonomy" id="1076179"/>
    <lineage>
        <taxon>unclassified sequences</taxon>
        <taxon>metagenomes</taxon>
        <taxon>ecological metagenomes</taxon>
    </lineage>
</organism>
<comment type="caution">
    <text evidence="1">The sequence shown here is derived from an EMBL/GenBank/DDBJ whole genome shotgun (WGS) entry which is preliminary data.</text>
</comment>
<proteinExistence type="predicted"/>
<protein>
    <recommendedName>
        <fullName evidence="2">Nitrogen fixation protein FixH</fullName>
    </recommendedName>
</protein>
<gene>
    <name evidence="1" type="ORF">SDC9_201804</name>
</gene>
<dbReference type="EMBL" id="VSSQ01122062">
    <property type="protein sequence ID" value="MPN54135.1"/>
    <property type="molecule type" value="Genomic_DNA"/>
</dbReference>
<accession>A0A645IRX0</accession>
<name>A0A645IRX0_9ZZZZ</name>
<evidence type="ECO:0008006" key="2">
    <source>
        <dbReference type="Google" id="ProtNLM"/>
    </source>
</evidence>